<keyword evidence="5" id="KW-0560">Oxidoreductase</keyword>
<comment type="catalytic activity">
    <reaction evidence="7">
        <text>a quinone + NADH + H(+) = a quinol + NAD(+)</text>
        <dbReference type="Rhea" id="RHEA:46160"/>
        <dbReference type="ChEBI" id="CHEBI:15378"/>
        <dbReference type="ChEBI" id="CHEBI:24646"/>
        <dbReference type="ChEBI" id="CHEBI:57540"/>
        <dbReference type="ChEBI" id="CHEBI:57945"/>
        <dbReference type="ChEBI" id="CHEBI:132124"/>
        <dbReference type="EC" id="1.6.5.9"/>
    </reaction>
</comment>
<dbReference type="GO" id="GO:0050136">
    <property type="term" value="F:NADH dehydrogenase (quinone) (non-electrogenic) activity"/>
    <property type="evidence" value="ECO:0007669"/>
    <property type="project" value="UniProtKB-EC"/>
</dbReference>
<feature type="domain" description="FAD/NAD(P)-binding" evidence="8">
    <location>
        <begin position="7"/>
        <end position="280"/>
    </location>
</feature>
<dbReference type="PANTHER" id="PTHR43706:SF47">
    <property type="entry name" value="EXTERNAL NADH-UBIQUINONE OXIDOREDUCTASE 1, MITOCHONDRIAL-RELATED"/>
    <property type="match status" value="1"/>
</dbReference>
<dbReference type="EC" id="1.6.5.9" evidence="2"/>
<accession>A0A1G2KQA0</accession>
<keyword evidence="6" id="KW-0520">NAD</keyword>
<feature type="non-terminal residue" evidence="9">
    <location>
        <position position="282"/>
    </location>
</feature>
<dbReference type="InterPro" id="IPR023753">
    <property type="entry name" value="FAD/NAD-binding_dom"/>
</dbReference>
<dbReference type="PRINTS" id="PR00368">
    <property type="entry name" value="FADPNR"/>
</dbReference>
<dbReference type="SUPFAM" id="SSF51905">
    <property type="entry name" value="FAD/NAD(P)-binding domain"/>
    <property type="match status" value="2"/>
</dbReference>
<evidence type="ECO:0000256" key="7">
    <source>
        <dbReference type="ARBA" id="ARBA00047599"/>
    </source>
</evidence>
<dbReference type="Pfam" id="PF07992">
    <property type="entry name" value="Pyr_redox_2"/>
    <property type="match status" value="1"/>
</dbReference>
<dbReference type="Proteomes" id="UP000177362">
    <property type="component" value="Unassembled WGS sequence"/>
</dbReference>
<evidence type="ECO:0000256" key="4">
    <source>
        <dbReference type="ARBA" id="ARBA00022827"/>
    </source>
</evidence>
<protein>
    <recommendedName>
        <fullName evidence="2">NADH:ubiquinone reductase (non-electrogenic)</fullName>
        <ecNumber evidence="2">1.6.5.9</ecNumber>
    </recommendedName>
</protein>
<gene>
    <name evidence="9" type="ORF">A3C11_02050</name>
</gene>
<name>A0A1G2KQA0_9BACT</name>
<evidence type="ECO:0000256" key="2">
    <source>
        <dbReference type="ARBA" id="ARBA00012637"/>
    </source>
</evidence>
<keyword evidence="3" id="KW-0285">Flavoprotein</keyword>
<dbReference type="InterPro" id="IPR036188">
    <property type="entry name" value="FAD/NAD-bd_sf"/>
</dbReference>
<dbReference type="PANTHER" id="PTHR43706">
    <property type="entry name" value="NADH DEHYDROGENASE"/>
    <property type="match status" value="1"/>
</dbReference>
<proteinExistence type="inferred from homology"/>
<evidence type="ECO:0000259" key="8">
    <source>
        <dbReference type="Pfam" id="PF07992"/>
    </source>
</evidence>
<reference evidence="9 10" key="1">
    <citation type="journal article" date="2016" name="Nat. Commun.">
        <title>Thousands of microbial genomes shed light on interconnected biogeochemical processes in an aquifer system.</title>
        <authorList>
            <person name="Anantharaman K."/>
            <person name="Brown C.T."/>
            <person name="Hug L.A."/>
            <person name="Sharon I."/>
            <person name="Castelle C.J."/>
            <person name="Probst A.J."/>
            <person name="Thomas B.C."/>
            <person name="Singh A."/>
            <person name="Wilkins M.J."/>
            <person name="Karaoz U."/>
            <person name="Brodie E.L."/>
            <person name="Williams K.H."/>
            <person name="Hubbard S.S."/>
            <person name="Banfield J.F."/>
        </authorList>
    </citation>
    <scope>NUCLEOTIDE SEQUENCE [LARGE SCALE GENOMIC DNA]</scope>
</reference>
<comment type="caution">
    <text evidence="9">The sequence shown here is derived from an EMBL/GenBank/DDBJ whole genome shotgun (WGS) entry which is preliminary data.</text>
</comment>
<evidence type="ECO:0000256" key="5">
    <source>
        <dbReference type="ARBA" id="ARBA00023002"/>
    </source>
</evidence>
<evidence type="ECO:0000313" key="10">
    <source>
        <dbReference type="Proteomes" id="UP000177362"/>
    </source>
</evidence>
<dbReference type="EMBL" id="MHQJ01000012">
    <property type="protein sequence ID" value="OHA01596.1"/>
    <property type="molecule type" value="Genomic_DNA"/>
</dbReference>
<organism evidence="9 10">
    <name type="scientific">Candidatus Sungbacteria bacterium RIFCSPHIGHO2_02_FULL_49_12</name>
    <dbReference type="NCBI Taxonomy" id="1802271"/>
    <lineage>
        <taxon>Bacteria</taxon>
        <taxon>Candidatus Sungiibacteriota</taxon>
    </lineage>
</organism>
<keyword evidence="4" id="KW-0274">FAD</keyword>
<evidence type="ECO:0000256" key="1">
    <source>
        <dbReference type="ARBA" id="ARBA00005272"/>
    </source>
</evidence>
<dbReference type="STRING" id="1802271.A3C11_02050"/>
<dbReference type="InterPro" id="IPR045024">
    <property type="entry name" value="NDH-2"/>
</dbReference>
<comment type="similarity">
    <text evidence="1">Belongs to the NADH dehydrogenase family.</text>
</comment>
<sequence>MENAKKNIVIAGAGFGGVTAALILDKAFYRSQELRDAYQLIIINNHHSHLYTAALYEIAAIPQGHHKLDYIKSSITIPLAAIFHETHVDWREREITSIDRDKKLLTFDNTEELHYEYLILALGSETSYFNIPGAKEHSFALKTFADGIKLRDRVQQLIESGDAEPLRIVIAGAGASGVEVAAEFENFICMLQKHQGKEAICKTEVMLVEATPEILPGFAPWIIEKAKKRLSHIGVQIKTGVAITAVEKDSVSLKDGTKLPFTVLVWAGGVQAASVLKTTGLA</sequence>
<evidence type="ECO:0000256" key="3">
    <source>
        <dbReference type="ARBA" id="ARBA00022630"/>
    </source>
</evidence>
<evidence type="ECO:0000313" key="9">
    <source>
        <dbReference type="EMBL" id="OHA01596.1"/>
    </source>
</evidence>
<dbReference type="AlphaFoldDB" id="A0A1G2KQA0"/>
<evidence type="ECO:0000256" key="6">
    <source>
        <dbReference type="ARBA" id="ARBA00023027"/>
    </source>
</evidence>
<dbReference type="Gene3D" id="3.50.50.100">
    <property type="match status" value="1"/>
</dbReference>